<protein>
    <submittedName>
        <fullName evidence="3">SRPBCC domain-containing protein</fullName>
    </submittedName>
</protein>
<accession>A0AAE3N3C8</accession>
<dbReference type="AlphaFoldDB" id="A0AAE3N3C8"/>
<dbReference type="SUPFAM" id="SSF55961">
    <property type="entry name" value="Bet v1-like"/>
    <property type="match status" value="1"/>
</dbReference>
<evidence type="ECO:0000259" key="2">
    <source>
        <dbReference type="Pfam" id="PF08327"/>
    </source>
</evidence>
<feature type="domain" description="Activator of Hsp90 ATPase homologue 1/2-like C-terminal" evidence="2">
    <location>
        <begin position="20"/>
        <end position="122"/>
    </location>
</feature>
<name>A0AAE3N3C8_9HYPH</name>
<dbReference type="InterPro" id="IPR013538">
    <property type="entry name" value="ASHA1/2-like_C"/>
</dbReference>
<organism evidence="3 4">
    <name type="scientific">Ectorhizobium quercum</name>
    <dbReference type="NCBI Taxonomy" id="2965071"/>
    <lineage>
        <taxon>Bacteria</taxon>
        <taxon>Pseudomonadati</taxon>
        <taxon>Pseudomonadota</taxon>
        <taxon>Alphaproteobacteria</taxon>
        <taxon>Hyphomicrobiales</taxon>
        <taxon>Rhizobiaceae</taxon>
        <taxon>Ectorhizobium</taxon>
    </lineage>
</organism>
<dbReference type="Pfam" id="PF08327">
    <property type="entry name" value="AHSA1"/>
    <property type="match status" value="1"/>
</dbReference>
<dbReference type="InterPro" id="IPR023393">
    <property type="entry name" value="START-like_dom_sf"/>
</dbReference>
<dbReference type="Gene3D" id="3.30.530.20">
    <property type="match status" value="1"/>
</dbReference>
<evidence type="ECO:0000313" key="4">
    <source>
        <dbReference type="Proteomes" id="UP001208771"/>
    </source>
</evidence>
<proteinExistence type="inferred from homology"/>
<comment type="similarity">
    <text evidence="1">Belongs to the AHA1 family.</text>
</comment>
<comment type="caution">
    <text evidence="3">The sequence shown here is derived from an EMBL/GenBank/DDBJ whole genome shotgun (WGS) entry which is preliminary data.</text>
</comment>
<evidence type="ECO:0000313" key="3">
    <source>
        <dbReference type="EMBL" id="MCX8999162.1"/>
    </source>
</evidence>
<reference evidence="3" key="1">
    <citation type="submission" date="2022-07" db="EMBL/GenBank/DDBJ databases">
        <title>Ectorhizobium quercum gen.nov., sp. nov.</title>
        <authorList>
            <person name="Ma T."/>
            <person name="Li Y."/>
        </authorList>
    </citation>
    <scope>NUCLEOTIDE SEQUENCE</scope>
    <source>
        <strain evidence="3">BDR2-2</strain>
    </source>
</reference>
<keyword evidence="4" id="KW-1185">Reference proteome</keyword>
<evidence type="ECO:0000256" key="1">
    <source>
        <dbReference type="ARBA" id="ARBA00006817"/>
    </source>
</evidence>
<gene>
    <name evidence="3" type="ORF">NOF55_18825</name>
</gene>
<dbReference type="EMBL" id="JANFPI010000006">
    <property type="protein sequence ID" value="MCX8999162.1"/>
    <property type="molecule type" value="Genomic_DNA"/>
</dbReference>
<sequence length="164" mass="17845">MPSGAETIHETLSFEHHYSVHPERIFAAWADDDSRARWCGLSDGGPARMDRMEFCPGGTDVIGGASSVDAHISIERHYIDIRAGERIAFFETVRDGETPLGAALATIAIRGSGGFCVLTLTLQIASFCGPGFIEACREQHRSALHRLGLEIRRPDLKVVATGPR</sequence>
<dbReference type="RefSeq" id="WP_306412653.1">
    <property type="nucleotide sequence ID" value="NZ_JANFPI010000006.1"/>
</dbReference>
<dbReference type="Proteomes" id="UP001208771">
    <property type="component" value="Unassembled WGS sequence"/>
</dbReference>